<sequence length="168" mass="19196">MKLIKLEGEEENNALKSQNEELSRKLRRNDALLIRVKEELAKECARSGMNSYYVKTVHRLTSQTYCLSCFLKPSSTKVPVTVSVVNVVQTEATNIELKLFSELERGASYRVLINDSIPFILLQQFTYDLLMKDRSCIKEYQTTNMDACTLEIGIGRSSKISSQNMEEL</sequence>
<dbReference type="OrthoDB" id="1705119at2759"/>
<keyword evidence="3" id="KW-1185">Reference proteome</keyword>
<reference evidence="2 3" key="1">
    <citation type="journal article" date="2018" name="Mol. Plant">
        <title>The genome of Artemisia annua provides insight into the evolution of Asteraceae family and artemisinin biosynthesis.</title>
        <authorList>
            <person name="Shen Q."/>
            <person name="Zhang L."/>
            <person name="Liao Z."/>
            <person name="Wang S."/>
            <person name="Yan T."/>
            <person name="Shi P."/>
            <person name="Liu M."/>
            <person name="Fu X."/>
            <person name="Pan Q."/>
            <person name="Wang Y."/>
            <person name="Lv Z."/>
            <person name="Lu X."/>
            <person name="Zhang F."/>
            <person name="Jiang W."/>
            <person name="Ma Y."/>
            <person name="Chen M."/>
            <person name="Hao X."/>
            <person name="Li L."/>
            <person name="Tang Y."/>
            <person name="Lv G."/>
            <person name="Zhou Y."/>
            <person name="Sun X."/>
            <person name="Brodelius P.E."/>
            <person name="Rose J.K.C."/>
            <person name="Tang K."/>
        </authorList>
    </citation>
    <scope>NUCLEOTIDE SEQUENCE [LARGE SCALE GENOMIC DNA]</scope>
    <source>
        <strain evidence="3">cv. Huhao1</strain>
        <tissue evidence="2">Leaf</tissue>
    </source>
</reference>
<comment type="caution">
    <text evidence="2">The sequence shown here is derived from an EMBL/GenBank/DDBJ whole genome shotgun (WGS) entry which is preliminary data.</text>
</comment>
<protein>
    <submittedName>
        <fullName evidence="2">Kinesin motor domain-containing protein</fullName>
    </submittedName>
</protein>
<evidence type="ECO:0000256" key="1">
    <source>
        <dbReference type="SAM" id="Coils"/>
    </source>
</evidence>
<gene>
    <name evidence="2" type="ORF">CTI12_AA483620</name>
</gene>
<accession>A0A2U1LJP0</accession>
<proteinExistence type="predicted"/>
<keyword evidence="1" id="KW-0175">Coiled coil</keyword>
<dbReference type="Proteomes" id="UP000245207">
    <property type="component" value="Unassembled WGS sequence"/>
</dbReference>
<feature type="coiled-coil region" evidence="1">
    <location>
        <begin position="5"/>
        <end position="39"/>
    </location>
</feature>
<name>A0A2U1LJP0_ARTAN</name>
<evidence type="ECO:0000313" key="3">
    <source>
        <dbReference type="Proteomes" id="UP000245207"/>
    </source>
</evidence>
<organism evidence="2 3">
    <name type="scientific">Artemisia annua</name>
    <name type="common">Sweet wormwood</name>
    <dbReference type="NCBI Taxonomy" id="35608"/>
    <lineage>
        <taxon>Eukaryota</taxon>
        <taxon>Viridiplantae</taxon>
        <taxon>Streptophyta</taxon>
        <taxon>Embryophyta</taxon>
        <taxon>Tracheophyta</taxon>
        <taxon>Spermatophyta</taxon>
        <taxon>Magnoliopsida</taxon>
        <taxon>eudicotyledons</taxon>
        <taxon>Gunneridae</taxon>
        <taxon>Pentapetalae</taxon>
        <taxon>asterids</taxon>
        <taxon>campanulids</taxon>
        <taxon>Asterales</taxon>
        <taxon>Asteraceae</taxon>
        <taxon>Asteroideae</taxon>
        <taxon>Anthemideae</taxon>
        <taxon>Artemisiinae</taxon>
        <taxon>Artemisia</taxon>
    </lineage>
</organism>
<evidence type="ECO:0000313" key="2">
    <source>
        <dbReference type="EMBL" id="PWA49205.1"/>
    </source>
</evidence>
<dbReference type="AlphaFoldDB" id="A0A2U1LJP0"/>
<dbReference type="EMBL" id="PKPP01009032">
    <property type="protein sequence ID" value="PWA49205.1"/>
    <property type="molecule type" value="Genomic_DNA"/>
</dbReference>